<proteinExistence type="predicted"/>
<sequence>MAVAGTALATACSAAPDPDPSAMVAWADRFCAVVADAGVVLATPLPDIDLADPDAARAALAAYLAALTDGLSSAVAAIDRLAPSPITGGDRAAHVAADTYRGLRAPLDEARTVLDDNTTAHVVAEVAGEVAPEVAALDLADPLAGTAGSDVTRWAERAPQCDRVPALRG</sequence>
<comment type="caution">
    <text evidence="1">The sequence shown here is derived from an EMBL/GenBank/DDBJ whole genome shotgun (WGS) entry which is preliminary data.</text>
</comment>
<name>A0A421B6F3_9PSEU</name>
<reference evidence="1 2" key="1">
    <citation type="submission" date="2018-10" db="EMBL/GenBank/DDBJ databases">
        <title>Genomic Encyclopedia of Archaeal and Bacterial Type Strains, Phase II (KMG-II): from individual species to whole genera.</title>
        <authorList>
            <person name="Goeker M."/>
        </authorList>
    </citation>
    <scope>NUCLEOTIDE SEQUENCE [LARGE SCALE GENOMIC DNA]</scope>
    <source>
        <strain evidence="1 2">DSM 45657</strain>
    </source>
</reference>
<dbReference type="Proteomes" id="UP000282454">
    <property type="component" value="Unassembled WGS sequence"/>
</dbReference>
<protein>
    <submittedName>
        <fullName evidence="1">Uncharacterized protein</fullName>
    </submittedName>
</protein>
<dbReference type="EMBL" id="RCDD01000001">
    <property type="protein sequence ID" value="RLK59875.1"/>
    <property type="molecule type" value="Genomic_DNA"/>
</dbReference>
<organism evidence="1 2">
    <name type="scientific">Actinokineospora cianjurensis</name>
    <dbReference type="NCBI Taxonomy" id="585224"/>
    <lineage>
        <taxon>Bacteria</taxon>
        <taxon>Bacillati</taxon>
        <taxon>Actinomycetota</taxon>
        <taxon>Actinomycetes</taxon>
        <taxon>Pseudonocardiales</taxon>
        <taxon>Pseudonocardiaceae</taxon>
        <taxon>Actinokineospora</taxon>
    </lineage>
</organism>
<keyword evidence="2" id="KW-1185">Reference proteome</keyword>
<dbReference type="AlphaFoldDB" id="A0A421B6F3"/>
<evidence type="ECO:0000313" key="2">
    <source>
        <dbReference type="Proteomes" id="UP000282454"/>
    </source>
</evidence>
<gene>
    <name evidence="1" type="ORF">CLV68_0363</name>
</gene>
<evidence type="ECO:0000313" key="1">
    <source>
        <dbReference type="EMBL" id="RLK59875.1"/>
    </source>
</evidence>
<accession>A0A421B6F3</accession>